<dbReference type="Gene3D" id="3.40.50.150">
    <property type="entry name" value="Vaccinia Virus protein VP39"/>
    <property type="match status" value="1"/>
</dbReference>
<dbReference type="CDD" id="cd02440">
    <property type="entry name" value="AdoMet_MTases"/>
    <property type="match status" value="1"/>
</dbReference>
<reference evidence="3" key="1">
    <citation type="submission" date="2014-04" db="EMBL/GenBank/DDBJ databases">
        <title>Evolutionary Origins and Diversification of the Mycorrhizal Mutualists.</title>
        <authorList>
            <consortium name="DOE Joint Genome Institute"/>
            <consortium name="Mycorrhizal Genomics Consortium"/>
            <person name="Kohler A."/>
            <person name="Kuo A."/>
            <person name="Nagy L.G."/>
            <person name="Floudas D."/>
            <person name="Copeland A."/>
            <person name="Barry K.W."/>
            <person name="Cichocki N."/>
            <person name="Veneault-Fourrey C."/>
            <person name="LaButti K."/>
            <person name="Lindquist E.A."/>
            <person name="Lipzen A."/>
            <person name="Lundell T."/>
            <person name="Morin E."/>
            <person name="Murat C."/>
            <person name="Riley R."/>
            <person name="Ohm R."/>
            <person name="Sun H."/>
            <person name="Tunlid A."/>
            <person name="Henrissat B."/>
            <person name="Grigoriev I.V."/>
            <person name="Hibbett D.S."/>
            <person name="Martin F."/>
        </authorList>
    </citation>
    <scope>NUCLEOTIDE SEQUENCE [LARGE SCALE GENOMIC DNA]</scope>
    <source>
        <strain evidence="3">FD-334 SS-4</strain>
    </source>
</reference>
<evidence type="ECO:0000313" key="2">
    <source>
        <dbReference type="EMBL" id="KJA24902.1"/>
    </source>
</evidence>
<organism evidence="2 3">
    <name type="scientific">Hypholoma sublateritium (strain FD-334 SS-4)</name>
    <dbReference type="NCBI Taxonomy" id="945553"/>
    <lineage>
        <taxon>Eukaryota</taxon>
        <taxon>Fungi</taxon>
        <taxon>Dikarya</taxon>
        <taxon>Basidiomycota</taxon>
        <taxon>Agaricomycotina</taxon>
        <taxon>Agaricomycetes</taxon>
        <taxon>Agaricomycetidae</taxon>
        <taxon>Agaricales</taxon>
        <taxon>Agaricineae</taxon>
        <taxon>Strophariaceae</taxon>
        <taxon>Hypholoma</taxon>
    </lineage>
</organism>
<dbReference type="InterPro" id="IPR029063">
    <property type="entry name" value="SAM-dependent_MTases_sf"/>
</dbReference>
<dbReference type="STRING" id="945553.A0A0D2LCB2"/>
<evidence type="ECO:0000256" key="1">
    <source>
        <dbReference type="SAM" id="MobiDB-lite"/>
    </source>
</evidence>
<dbReference type="OMA" id="CEKIGRT"/>
<proteinExistence type="predicted"/>
<name>A0A0D2LCB2_HYPSF</name>
<gene>
    <name evidence="2" type="ORF">HYPSUDRAFT_453725</name>
</gene>
<dbReference type="PANTHER" id="PTHR43591:SF50">
    <property type="entry name" value="METHYLTRANSFERASE DOMAIN-CONTAINING PROTEIN-RELATED"/>
    <property type="match status" value="1"/>
</dbReference>
<dbReference type="SUPFAM" id="SSF53335">
    <property type="entry name" value="S-adenosyl-L-methionine-dependent methyltransferases"/>
    <property type="match status" value="1"/>
</dbReference>
<dbReference type="PANTHER" id="PTHR43591">
    <property type="entry name" value="METHYLTRANSFERASE"/>
    <property type="match status" value="1"/>
</dbReference>
<dbReference type="Proteomes" id="UP000054270">
    <property type="component" value="Unassembled WGS sequence"/>
</dbReference>
<dbReference type="OrthoDB" id="2013972at2759"/>
<dbReference type="EMBL" id="KN817534">
    <property type="protein sequence ID" value="KJA24902.1"/>
    <property type="molecule type" value="Genomic_DNA"/>
</dbReference>
<evidence type="ECO:0008006" key="4">
    <source>
        <dbReference type="Google" id="ProtNLM"/>
    </source>
</evidence>
<feature type="compositionally biased region" description="Acidic residues" evidence="1">
    <location>
        <begin position="17"/>
        <end position="32"/>
    </location>
</feature>
<evidence type="ECO:0000313" key="3">
    <source>
        <dbReference type="Proteomes" id="UP000054270"/>
    </source>
</evidence>
<keyword evidence="3" id="KW-1185">Reference proteome</keyword>
<dbReference type="AlphaFoldDB" id="A0A0D2LCB2"/>
<protein>
    <recommendedName>
        <fullName evidence="4">Methyltransferase domain-containing protein</fullName>
    </recommendedName>
</protein>
<sequence>MPGRTLPPLNGSNGAHEDDEESNNDSDYESEAPDATTALEELSPDEFPAYFSERNGRLFHSATSPYPLPVDTPEQTRLNTLAGILYRLTGAPYIGPVAELLAPQPESERRQMVLDVGTGTGRWVIEMAQIFPHVHFRGFDIVPIATRYPPRNVQFELHDVNAPGPMRWAAGMFDLVNTRFVDMAVLDYTELAQEAGRLLRPGGMLMSYEWSRLPAFDPAMGQDPNVHAPASVQFFSAINAALAARRVYQLAGHVPAFLASTGLFTDISAREYHVPIGPWPADPALHDIGVACLSAQQEYARSIRQLLLDSGGGTQHAVDSLVDEYLHEINSVRGLVSILYMVHARRL</sequence>
<feature type="region of interest" description="Disordered" evidence="1">
    <location>
        <begin position="1"/>
        <end position="43"/>
    </location>
</feature>
<dbReference type="Pfam" id="PF13489">
    <property type="entry name" value="Methyltransf_23"/>
    <property type="match status" value="1"/>
</dbReference>
<accession>A0A0D2LCB2</accession>